<dbReference type="RefSeq" id="WP_129060920.1">
    <property type="nucleotide sequence ID" value="NZ_NXIE01000002.1"/>
</dbReference>
<evidence type="ECO:0000256" key="3">
    <source>
        <dbReference type="ARBA" id="ARBA00022840"/>
    </source>
</evidence>
<dbReference type="Gene3D" id="3.40.50.300">
    <property type="entry name" value="P-loop containing nucleotide triphosphate hydrolases"/>
    <property type="match status" value="1"/>
</dbReference>
<dbReference type="GO" id="GO:0005886">
    <property type="term" value="C:plasma membrane"/>
    <property type="evidence" value="ECO:0007669"/>
    <property type="project" value="TreeGrafter"/>
</dbReference>
<dbReference type="PANTHER" id="PTHR30258:SF1">
    <property type="entry name" value="PROTEIN TRANSPORT PROTEIN HOFB HOMOLOG"/>
    <property type="match status" value="1"/>
</dbReference>
<dbReference type="PANTHER" id="PTHR30258">
    <property type="entry name" value="TYPE II SECRETION SYSTEM PROTEIN GSPE-RELATED"/>
    <property type="match status" value="1"/>
</dbReference>
<feature type="domain" description="Bacterial type II secretion system protein E" evidence="4">
    <location>
        <begin position="292"/>
        <end position="306"/>
    </location>
</feature>
<dbReference type="CDD" id="cd01129">
    <property type="entry name" value="PulE-GspE-like"/>
    <property type="match status" value="1"/>
</dbReference>
<sequence length="448" mass="51170">MKLFENLIDYSFVSTFDIGLLRENLVIPIKNNGIYIKCFTCEESNLNNLNFSSIIEEVFLSKNEIEFFLSDIDTRISFFNYSEELVKIADVNPILVKEFFSKFLNKALVLRSSDIHFETLKESMSIRFRIDGELKLFYLFNKSFFSILSSYIKMLSKLDVTIIRNPQDGRFSFNNMDFRVSTMPTINGESIVIRVLDNLDVAKDFSSLGFSSHILKDLKNILTLKEGLVLITGPTGSGKSTTLYSIIKELNSEDKKIITVEDPVEYKIEQVQQVNVNESLNLDFQTILRNILRQDPDVILIGEIRDSYSLRIALQASLTGHLVLASIHANSSIDTVSRLLDLNADNYLLASTLKYIISQRLILKLCEYCKGTTCEKCNYKGFYGRTNIAESLKIDEAIKKILVEKKSTIHIKEYLENKNYKTILDDGLAKVSLGLSTEKELFKVVNLQ</sequence>
<dbReference type="Gene3D" id="3.30.450.90">
    <property type="match status" value="1"/>
</dbReference>
<proteinExistence type="inferred from homology"/>
<protein>
    <submittedName>
        <fullName evidence="5">Transformation system protein</fullName>
    </submittedName>
</protein>
<evidence type="ECO:0000313" key="5">
    <source>
        <dbReference type="EMBL" id="RXK13101.1"/>
    </source>
</evidence>
<dbReference type="GO" id="GO:0016887">
    <property type="term" value="F:ATP hydrolysis activity"/>
    <property type="evidence" value="ECO:0007669"/>
    <property type="project" value="TreeGrafter"/>
</dbReference>
<organism evidence="5 6">
    <name type="scientific">Halarcobacter mediterraneus</name>
    <dbReference type="NCBI Taxonomy" id="2023153"/>
    <lineage>
        <taxon>Bacteria</taxon>
        <taxon>Pseudomonadati</taxon>
        <taxon>Campylobacterota</taxon>
        <taxon>Epsilonproteobacteria</taxon>
        <taxon>Campylobacterales</taxon>
        <taxon>Arcobacteraceae</taxon>
        <taxon>Halarcobacter</taxon>
    </lineage>
</organism>
<dbReference type="Pfam" id="PF00437">
    <property type="entry name" value="T2SSE"/>
    <property type="match status" value="1"/>
</dbReference>
<dbReference type="OrthoDB" id="9805147at2"/>
<keyword evidence="2" id="KW-0547">Nucleotide-binding</keyword>
<comment type="similarity">
    <text evidence="1">Belongs to the GSP E family.</text>
</comment>
<accession>A0A4Q1AVM0</accession>
<dbReference type="InterPro" id="IPR001482">
    <property type="entry name" value="T2SS/T4SS_dom"/>
</dbReference>
<dbReference type="AlphaFoldDB" id="A0A4Q1AVM0"/>
<name>A0A4Q1AVM0_9BACT</name>
<dbReference type="EMBL" id="NXIE01000002">
    <property type="protein sequence ID" value="RXK13101.1"/>
    <property type="molecule type" value="Genomic_DNA"/>
</dbReference>
<dbReference type="SUPFAM" id="SSF52540">
    <property type="entry name" value="P-loop containing nucleoside triphosphate hydrolases"/>
    <property type="match status" value="1"/>
</dbReference>
<gene>
    <name evidence="5" type="ORF">CP965_04685</name>
</gene>
<dbReference type="InterPro" id="IPR003593">
    <property type="entry name" value="AAA+_ATPase"/>
</dbReference>
<evidence type="ECO:0000313" key="6">
    <source>
        <dbReference type="Proteomes" id="UP000289718"/>
    </source>
</evidence>
<dbReference type="Proteomes" id="UP000289718">
    <property type="component" value="Unassembled WGS sequence"/>
</dbReference>
<keyword evidence="6" id="KW-1185">Reference proteome</keyword>
<comment type="caution">
    <text evidence="5">The sequence shown here is derived from an EMBL/GenBank/DDBJ whole genome shotgun (WGS) entry which is preliminary data.</text>
</comment>
<evidence type="ECO:0000259" key="4">
    <source>
        <dbReference type="PROSITE" id="PS00662"/>
    </source>
</evidence>
<dbReference type="InterPro" id="IPR027417">
    <property type="entry name" value="P-loop_NTPase"/>
</dbReference>
<dbReference type="SMART" id="SM00382">
    <property type="entry name" value="AAA"/>
    <property type="match status" value="1"/>
</dbReference>
<evidence type="ECO:0000256" key="1">
    <source>
        <dbReference type="ARBA" id="ARBA00006611"/>
    </source>
</evidence>
<reference evidence="5 6" key="1">
    <citation type="submission" date="2017-09" db="EMBL/GenBank/DDBJ databases">
        <title>Genomics of the genus Arcobacter.</title>
        <authorList>
            <person name="Perez-Cataluna A."/>
            <person name="Figueras M.J."/>
            <person name="Salas-Masso N."/>
        </authorList>
    </citation>
    <scope>NUCLEOTIDE SEQUENCE [LARGE SCALE GENOMIC DNA]</scope>
    <source>
        <strain evidence="5 6">F156-34</strain>
    </source>
</reference>
<dbReference type="GO" id="GO:0005524">
    <property type="term" value="F:ATP binding"/>
    <property type="evidence" value="ECO:0007669"/>
    <property type="project" value="UniProtKB-KW"/>
</dbReference>
<evidence type="ECO:0000256" key="2">
    <source>
        <dbReference type="ARBA" id="ARBA00022741"/>
    </source>
</evidence>
<keyword evidence="3" id="KW-0067">ATP-binding</keyword>
<dbReference type="PROSITE" id="PS00662">
    <property type="entry name" value="T2SP_E"/>
    <property type="match status" value="1"/>
</dbReference>